<dbReference type="Proteomes" id="UP000246375">
    <property type="component" value="Unassembled WGS sequence"/>
</dbReference>
<organism evidence="1 2">
    <name type="scientific">Enterobacter hormaechei</name>
    <dbReference type="NCBI Taxonomy" id="158836"/>
    <lineage>
        <taxon>Bacteria</taxon>
        <taxon>Pseudomonadati</taxon>
        <taxon>Pseudomonadota</taxon>
        <taxon>Gammaproteobacteria</taxon>
        <taxon>Enterobacterales</taxon>
        <taxon>Enterobacteriaceae</taxon>
        <taxon>Enterobacter</taxon>
        <taxon>Enterobacter cloacae complex</taxon>
    </lineage>
</organism>
<proteinExistence type="predicted"/>
<dbReference type="AlphaFoldDB" id="A0A9X7KXI2"/>
<evidence type="ECO:0000313" key="1">
    <source>
        <dbReference type="EMBL" id="PXB34401.1"/>
    </source>
</evidence>
<comment type="caution">
    <text evidence="1">The sequence shown here is derived from an EMBL/GenBank/DDBJ whole genome shotgun (WGS) entry which is preliminary data.</text>
</comment>
<evidence type="ECO:0000313" key="2">
    <source>
        <dbReference type="Proteomes" id="UP000246375"/>
    </source>
</evidence>
<accession>A0A9X7KXI2</accession>
<sequence length="71" mass="8029">MMCECICAVYACRIDLYRCHICRCMAYGYAVHILFSHLSIADPKNTKTGSALFQPEVTSLAIQLYFGIVPY</sequence>
<gene>
    <name evidence="1" type="ORF">DL189_24105</name>
</gene>
<reference evidence="1 2" key="1">
    <citation type="submission" date="2018-05" db="EMBL/GenBank/DDBJ databases">
        <title>Evaluation of testing and processing parameters for the GenePOC Carba assay.</title>
        <authorList>
            <person name="Walsh T.R."/>
        </authorList>
    </citation>
    <scope>NUCLEOTIDE SEQUENCE [LARGE SCALE GENOMIC DNA]</scope>
    <source>
        <strain evidence="1 2">PECIMP</strain>
    </source>
</reference>
<dbReference type="EMBL" id="QHMI01000040">
    <property type="protein sequence ID" value="PXB34401.1"/>
    <property type="molecule type" value="Genomic_DNA"/>
</dbReference>
<protein>
    <submittedName>
        <fullName evidence="1">Uncharacterized protein</fullName>
    </submittedName>
</protein>
<name>A0A9X7KXI2_9ENTR</name>